<protein>
    <submittedName>
        <fullName evidence="1">Uncharacterized protein</fullName>
    </submittedName>
</protein>
<accession>M1WGQ8</accession>
<keyword evidence="2" id="KW-1185">Reference proteome</keyword>
<name>M1WGQ8_CLAP2</name>
<reference evidence="1 2" key="1">
    <citation type="journal article" date="2013" name="PLoS Genet.">
        <title>Plant-symbiotic fungi as chemical engineers: Multi-genome analysis of the Clavicipitaceae reveals dynamics of alkaloid loci.</title>
        <authorList>
            <person name="Schardl C.L."/>
            <person name="Young C.A."/>
            <person name="Hesse U."/>
            <person name="Amyotte S.G."/>
            <person name="Andreeva K."/>
            <person name="Calie P.J."/>
            <person name="Fleetwood D.J."/>
            <person name="Haws D.C."/>
            <person name="Moore N."/>
            <person name="Oeser B."/>
            <person name="Panaccione D.G."/>
            <person name="Schweri K.K."/>
            <person name="Voisey C.R."/>
            <person name="Farman M.L."/>
            <person name="Jaromczyk J.W."/>
            <person name="Roe B.A."/>
            <person name="O'Sullivan D.M."/>
            <person name="Scott B."/>
            <person name="Tudzynski P."/>
            <person name="An Z."/>
            <person name="Arnaoudova E.G."/>
            <person name="Bullock C.T."/>
            <person name="Charlton N.D."/>
            <person name="Chen L."/>
            <person name="Cox M."/>
            <person name="Dinkins R.D."/>
            <person name="Florea S."/>
            <person name="Glenn A.E."/>
            <person name="Gordon A."/>
            <person name="Gueldener U."/>
            <person name="Harris D.R."/>
            <person name="Hollin W."/>
            <person name="Jaromczyk J."/>
            <person name="Johnson R.D."/>
            <person name="Khan A.K."/>
            <person name="Leistner E."/>
            <person name="Leuchtmann A."/>
            <person name="Li C."/>
            <person name="Liu J."/>
            <person name="Liu J."/>
            <person name="Liu M."/>
            <person name="Mace W."/>
            <person name="Machado C."/>
            <person name="Nagabhyru P."/>
            <person name="Pan J."/>
            <person name="Schmid J."/>
            <person name="Sugawara K."/>
            <person name="Steiner U."/>
            <person name="Takach J.E."/>
            <person name="Tanaka E."/>
            <person name="Webb J.S."/>
            <person name="Wilson E.V."/>
            <person name="Wiseman J.L."/>
            <person name="Yoshida R."/>
            <person name="Zeng Z."/>
        </authorList>
    </citation>
    <scope>NUCLEOTIDE SEQUENCE [LARGE SCALE GENOMIC DNA]</scope>
    <source>
        <strain evidence="1 2">20.1</strain>
    </source>
</reference>
<comment type="caution">
    <text evidence="1">The sequence shown here is derived from an EMBL/GenBank/DDBJ whole genome shotgun (WGS) entry which is preliminary data.</text>
</comment>
<organism evidence="1 2">
    <name type="scientific">Claviceps purpurea (strain 20.1)</name>
    <name type="common">Ergot fungus</name>
    <name type="synonym">Sphacelia segetum</name>
    <dbReference type="NCBI Taxonomy" id="1111077"/>
    <lineage>
        <taxon>Eukaryota</taxon>
        <taxon>Fungi</taxon>
        <taxon>Dikarya</taxon>
        <taxon>Ascomycota</taxon>
        <taxon>Pezizomycotina</taxon>
        <taxon>Sordariomycetes</taxon>
        <taxon>Hypocreomycetidae</taxon>
        <taxon>Hypocreales</taxon>
        <taxon>Clavicipitaceae</taxon>
        <taxon>Claviceps</taxon>
    </lineage>
</organism>
<dbReference type="Proteomes" id="UP000016801">
    <property type="component" value="Unassembled WGS sequence"/>
</dbReference>
<gene>
    <name evidence="1" type="ORF">CPUR_08704</name>
</gene>
<sequence>MSSKDLICGCPKSQAFVVAAARATLVDHDVSRNHQGRPGFKPGADSNNFIHDDDEDPQTLLMEIMPMLCRSVCRLHLSTSKRRT</sequence>
<dbReference type="AlphaFoldDB" id="M1WGQ8"/>
<evidence type="ECO:0000313" key="1">
    <source>
        <dbReference type="EMBL" id="CCE34768.1"/>
    </source>
</evidence>
<proteinExistence type="predicted"/>
<evidence type="ECO:0000313" key="2">
    <source>
        <dbReference type="Proteomes" id="UP000016801"/>
    </source>
</evidence>
<dbReference type="HOGENOM" id="CLU_2527279_0_0_1"/>
<dbReference type="EMBL" id="CAGA01000112">
    <property type="protein sequence ID" value="CCE34768.1"/>
    <property type="molecule type" value="Genomic_DNA"/>
</dbReference>
<dbReference type="VEuPathDB" id="FungiDB:CPUR_08704"/>